<feature type="transmembrane region" description="Helical" evidence="9">
    <location>
        <begin position="46"/>
        <end position="63"/>
    </location>
</feature>
<feature type="transmembrane region" description="Helical" evidence="9">
    <location>
        <begin position="12"/>
        <end position="34"/>
    </location>
</feature>
<evidence type="ECO:0000256" key="3">
    <source>
        <dbReference type="ARBA" id="ARBA00022475"/>
    </source>
</evidence>
<name>A0ABW3ZI65_9RHOB</name>
<evidence type="ECO:0000313" key="11">
    <source>
        <dbReference type="EMBL" id="MFD1342430.1"/>
    </source>
</evidence>
<keyword evidence="2 9" id="KW-0813">Transport</keyword>
<comment type="caution">
    <text evidence="11">The sequence shown here is derived from an EMBL/GenBank/DDBJ whole genome shotgun (WGS) entry which is preliminary data.</text>
</comment>
<organism evidence="11 12">
    <name type="scientific">Litorisediminicola beolgyonensis</name>
    <dbReference type="NCBI Taxonomy" id="1173614"/>
    <lineage>
        <taxon>Bacteria</taxon>
        <taxon>Pseudomonadati</taxon>
        <taxon>Pseudomonadota</taxon>
        <taxon>Alphaproteobacteria</taxon>
        <taxon>Rhodobacterales</taxon>
        <taxon>Paracoccaceae</taxon>
        <taxon>Litorisediminicola</taxon>
    </lineage>
</organism>
<comment type="similarity">
    <text evidence="8 9">Belongs to the TRAP transporter small permease family.</text>
</comment>
<keyword evidence="7 9" id="KW-0472">Membrane</keyword>
<keyword evidence="3" id="KW-1003">Cell membrane</keyword>
<dbReference type="EMBL" id="JBHTMU010000011">
    <property type="protein sequence ID" value="MFD1342430.1"/>
    <property type="molecule type" value="Genomic_DNA"/>
</dbReference>
<dbReference type="PANTHER" id="PTHR35011">
    <property type="entry name" value="2,3-DIKETO-L-GULONATE TRAP TRANSPORTER SMALL PERMEASE PROTEIN YIAM"/>
    <property type="match status" value="1"/>
</dbReference>
<comment type="subunit">
    <text evidence="9">The complex comprises the extracytoplasmic solute receptor protein and the two transmembrane proteins.</text>
</comment>
<dbReference type="Pfam" id="PF04290">
    <property type="entry name" value="DctQ"/>
    <property type="match status" value="1"/>
</dbReference>
<evidence type="ECO:0000256" key="6">
    <source>
        <dbReference type="ARBA" id="ARBA00022989"/>
    </source>
</evidence>
<evidence type="ECO:0000256" key="7">
    <source>
        <dbReference type="ARBA" id="ARBA00023136"/>
    </source>
</evidence>
<dbReference type="RefSeq" id="WP_386802491.1">
    <property type="nucleotide sequence ID" value="NZ_JBHTMU010000011.1"/>
</dbReference>
<evidence type="ECO:0000256" key="8">
    <source>
        <dbReference type="ARBA" id="ARBA00038436"/>
    </source>
</evidence>
<dbReference type="InterPro" id="IPR055348">
    <property type="entry name" value="DctQ"/>
</dbReference>
<keyword evidence="4 9" id="KW-0997">Cell inner membrane</keyword>
<evidence type="ECO:0000256" key="4">
    <source>
        <dbReference type="ARBA" id="ARBA00022519"/>
    </source>
</evidence>
<feature type="transmembrane region" description="Helical" evidence="9">
    <location>
        <begin position="84"/>
        <end position="106"/>
    </location>
</feature>
<sequence>MARIIEGLTMVARIGAGLAFAILMAAVLVQVVGRLTGSSPVWTEELTRYALLYMIAFGAGLALRTGDLVNVDVFSEALPGRLPWILRLFSAAATAGLALFLLPHAWKYVAIGKMQTAPALGVRMDVVHATVWLMLAGLAVFAIVRILGMLTGVENGLPDSPGDE</sequence>
<accession>A0ABW3ZI65</accession>
<evidence type="ECO:0000256" key="1">
    <source>
        <dbReference type="ARBA" id="ARBA00004429"/>
    </source>
</evidence>
<dbReference type="PANTHER" id="PTHR35011:SF2">
    <property type="entry name" value="2,3-DIKETO-L-GULONATE TRAP TRANSPORTER SMALL PERMEASE PROTEIN YIAM"/>
    <property type="match status" value="1"/>
</dbReference>
<evidence type="ECO:0000256" key="2">
    <source>
        <dbReference type="ARBA" id="ARBA00022448"/>
    </source>
</evidence>
<feature type="domain" description="Tripartite ATP-independent periplasmic transporters DctQ component" evidence="10">
    <location>
        <begin position="23"/>
        <end position="150"/>
    </location>
</feature>
<dbReference type="Proteomes" id="UP001597135">
    <property type="component" value="Unassembled WGS sequence"/>
</dbReference>
<keyword evidence="5 9" id="KW-0812">Transmembrane</keyword>
<evidence type="ECO:0000256" key="9">
    <source>
        <dbReference type="RuleBase" id="RU369079"/>
    </source>
</evidence>
<evidence type="ECO:0000259" key="10">
    <source>
        <dbReference type="Pfam" id="PF04290"/>
    </source>
</evidence>
<proteinExistence type="inferred from homology"/>
<feature type="transmembrane region" description="Helical" evidence="9">
    <location>
        <begin position="126"/>
        <end position="147"/>
    </location>
</feature>
<keyword evidence="12" id="KW-1185">Reference proteome</keyword>
<evidence type="ECO:0000256" key="5">
    <source>
        <dbReference type="ARBA" id="ARBA00022692"/>
    </source>
</evidence>
<keyword evidence="6 9" id="KW-1133">Transmembrane helix</keyword>
<dbReference type="InterPro" id="IPR007387">
    <property type="entry name" value="TRAP_DctQ"/>
</dbReference>
<evidence type="ECO:0000313" key="12">
    <source>
        <dbReference type="Proteomes" id="UP001597135"/>
    </source>
</evidence>
<gene>
    <name evidence="11" type="ORF">ACFQ4E_08375</name>
</gene>
<comment type="function">
    <text evidence="9">Part of the tripartite ATP-independent periplasmic (TRAP) transport system.</text>
</comment>
<reference evidence="12" key="1">
    <citation type="journal article" date="2019" name="Int. J. Syst. Evol. Microbiol.">
        <title>The Global Catalogue of Microorganisms (GCM) 10K type strain sequencing project: providing services to taxonomists for standard genome sequencing and annotation.</title>
        <authorList>
            <consortium name="The Broad Institute Genomics Platform"/>
            <consortium name="The Broad Institute Genome Sequencing Center for Infectious Disease"/>
            <person name="Wu L."/>
            <person name="Ma J."/>
        </authorList>
    </citation>
    <scope>NUCLEOTIDE SEQUENCE [LARGE SCALE GENOMIC DNA]</scope>
    <source>
        <strain evidence="12">CCUG 62953</strain>
    </source>
</reference>
<comment type="subcellular location">
    <subcellularLocation>
        <location evidence="1 9">Cell inner membrane</location>
        <topology evidence="1 9">Multi-pass membrane protein</topology>
    </subcellularLocation>
</comment>
<protein>
    <recommendedName>
        <fullName evidence="9">TRAP transporter small permease protein</fullName>
    </recommendedName>
</protein>